<dbReference type="Proteomes" id="UP001148838">
    <property type="component" value="Unassembled WGS sequence"/>
</dbReference>
<gene>
    <name evidence="2" type="ORF">ANN_24287</name>
</gene>
<feature type="compositionally biased region" description="Basic residues" evidence="1">
    <location>
        <begin position="132"/>
        <end position="144"/>
    </location>
</feature>
<keyword evidence="3" id="KW-1185">Reference proteome</keyword>
<evidence type="ECO:0000313" key="2">
    <source>
        <dbReference type="EMBL" id="KAJ4428270.1"/>
    </source>
</evidence>
<dbReference type="EMBL" id="JAJSOF020000037">
    <property type="protein sequence ID" value="KAJ4428270.1"/>
    <property type="molecule type" value="Genomic_DNA"/>
</dbReference>
<proteinExistence type="predicted"/>
<name>A0ABQ8S349_PERAM</name>
<reference evidence="2 3" key="1">
    <citation type="journal article" date="2022" name="Allergy">
        <title>Genome assembly and annotation of Periplaneta americana reveal a comprehensive cockroach allergen profile.</title>
        <authorList>
            <person name="Wang L."/>
            <person name="Xiong Q."/>
            <person name="Saelim N."/>
            <person name="Wang L."/>
            <person name="Nong W."/>
            <person name="Wan A.T."/>
            <person name="Shi M."/>
            <person name="Liu X."/>
            <person name="Cao Q."/>
            <person name="Hui J.H.L."/>
            <person name="Sookrung N."/>
            <person name="Leung T.F."/>
            <person name="Tungtrongchitr A."/>
            <person name="Tsui S.K.W."/>
        </authorList>
    </citation>
    <scope>NUCLEOTIDE SEQUENCE [LARGE SCALE GENOMIC DNA]</scope>
    <source>
        <strain evidence="2">PWHHKU_190912</strain>
    </source>
</reference>
<organism evidence="2 3">
    <name type="scientific">Periplaneta americana</name>
    <name type="common">American cockroach</name>
    <name type="synonym">Blatta americana</name>
    <dbReference type="NCBI Taxonomy" id="6978"/>
    <lineage>
        <taxon>Eukaryota</taxon>
        <taxon>Metazoa</taxon>
        <taxon>Ecdysozoa</taxon>
        <taxon>Arthropoda</taxon>
        <taxon>Hexapoda</taxon>
        <taxon>Insecta</taxon>
        <taxon>Pterygota</taxon>
        <taxon>Neoptera</taxon>
        <taxon>Polyneoptera</taxon>
        <taxon>Dictyoptera</taxon>
        <taxon>Blattodea</taxon>
        <taxon>Blattoidea</taxon>
        <taxon>Blattidae</taxon>
        <taxon>Blattinae</taxon>
        <taxon>Periplaneta</taxon>
    </lineage>
</organism>
<accession>A0ABQ8S349</accession>
<evidence type="ECO:0000313" key="3">
    <source>
        <dbReference type="Proteomes" id="UP001148838"/>
    </source>
</evidence>
<protein>
    <submittedName>
        <fullName evidence="2">Uncharacterized protein</fullName>
    </submittedName>
</protein>
<sequence>MRMMNILKRSNESRLRIAANVLGGVDGSQIPIQLPSKDIVPVVYETPIDSEEDVATRIVCAVPEIRETPGVFARVRRSMVRRCNACLEVNGRRQVTLFPPHSTLEAGPWLRGVKPDQARRIVPQLQRLKRNVKSPRRQTKIQKQTRHERSWPHEQISLQNSSPVLTHVSIFTQQDGWESLLASLHSEADRSFLVQVTIMEIRDLIAALSWYSIHGSLTYEVPNLSCQLSPSVRGRFLAFGLMAIIDEKAAGVAQSVKALACRFEFAFGRGNIPVPILLYGREIWVLKQRDISRLRAAEMKYLRRTAGYTLLDHKRNEDILQELKMQPLEEKIAEYRNRWLEHISRMETGQTPQEMLKYHPQGQR</sequence>
<feature type="region of interest" description="Disordered" evidence="1">
    <location>
        <begin position="132"/>
        <end position="153"/>
    </location>
</feature>
<evidence type="ECO:0000256" key="1">
    <source>
        <dbReference type="SAM" id="MobiDB-lite"/>
    </source>
</evidence>
<comment type="caution">
    <text evidence="2">The sequence shown here is derived from an EMBL/GenBank/DDBJ whole genome shotgun (WGS) entry which is preliminary data.</text>
</comment>